<protein>
    <submittedName>
        <fullName evidence="8">OmpA family protein</fullName>
    </submittedName>
</protein>
<dbReference type="PANTHER" id="PTHR30329:SF21">
    <property type="entry name" value="LIPOPROTEIN YIAD-RELATED"/>
    <property type="match status" value="1"/>
</dbReference>
<feature type="chain" id="PRO_5042149832" evidence="6">
    <location>
        <begin position="23"/>
        <end position="222"/>
    </location>
</feature>
<proteinExistence type="predicted"/>
<reference evidence="8" key="1">
    <citation type="submission" date="2021-01" db="EMBL/GenBank/DDBJ databases">
        <title>Modified the classification status of verrucomicrobia.</title>
        <authorList>
            <person name="Feng X."/>
        </authorList>
    </citation>
    <scope>NUCLEOTIDE SEQUENCE</scope>
    <source>
        <strain evidence="8">5K15</strain>
    </source>
</reference>
<gene>
    <name evidence="8" type="ORF">JIN83_03930</name>
</gene>
<dbReference type="EMBL" id="JAENIG010000002">
    <property type="protein sequence ID" value="MBK1854091.1"/>
    <property type="molecule type" value="Genomic_DNA"/>
</dbReference>
<dbReference type="RefSeq" id="WP_309488697.1">
    <property type="nucleotide sequence ID" value="NZ_JAENIG010000002.1"/>
</dbReference>
<evidence type="ECO:0000256" key="6">
    <source>
        <dbReference type="SAM" id="SignalP"/>
    </source>
</evidence>
<evidence type="ECO:0000256" key="5">
    <source>
        <dbReference type="SAM" id="MobiDB-lite"/>
    </source>
</evidence>
<evidence type="ECO:0000313" key="8">
    <source>
        <dbReference type="EMBL" id="MBK1854091.1"/>
    </source>
</evidence>
<evidence type="ECO:0000256" key="2">
    <source>
        <dbReference type="ARBA" id="ARBA00023136"/>
    </source>
</evidence>
<evidence type="ECO:0000259" key="7">
    <source>
        <dbReference type="PROSITE" id="PS51123"/>
    </source>
</evidence>
<evidence type="ECO:0000313" key="9">
    <source>
        <dbReference type="Proteomes" id="UP000634206"/>
    </source>
</evidence>
<dbReference type="PROSITE" id="PS51257">
    <property type="entry name" value="PROKAR_LIPOPROTEIN"/>
    <property type="match status" value="1"/>
</dbReference>
<keyword evidence="6" id="KW-0732">Signal</keyword>
<dbReference type="InterPro" id="IPR006665">
    <property type="entry name" value="OmpA-like"/>
</dbReference>
<dbReference type="PRINTS" id="PR01023">
    <property type="entry name" value="NAFLGMOTY"/>
</dbReference>
<dbReference type="PROSITE" id="PS51123">
    <property type="entry name" value="OMPA_2"/>
    <property type="match status" value="1"/>
</dbReference>
<dbReference type="Pfam" id="PF13488">
    <property type="entry name" value="Gly-zipper_Omp"/>
    <property type="match status" value="1"/>
</dbReference>
<feature type="region of interest" description="Disordered" evidence="5">
    <location>
        <begin position="188"/>
        <end position="210"/>
    </location>
</feature>
<name>A0AAE2SD39_9BACT</name>
<evidence type="ECO:0000256" key="3">
    <source>
        <dbReference type="ARBA" id="ARBA00023237"/>
    </source>
</evidence>
<dbReference type="AlphaFoldDB" id="A0AAE2SD39"/>
<organism evidence="8 9">
    <name type="scientific">Oceaniferula flava</name>
    <dbReference type="NCBI Taxonomy" id="2800421"/>
    <lineage>
        <taxon>Bacteria</taxon>
        <taxon>Pseudomonadati</taxon>
        <taxon>Verrucomicrobiota</taxon>
        <taxon>Verrucomicrobiia</taxon>
        <taxon>Verrucomicrobiales</taxon>
        <taxon>Verrucomicrobiaceae</taxon>
        <taxon>Oceaniferula</taxon>
    </lineage>
</organism>
<dbReference type="Proteomes" id="UP000634206">
    <property type="component" value="Unassembled WGS sequence"/>
</dbReference>
<feature type="compositionally biased region" description="Polar residues" evidence="5">
    <location>
        <begin position="197"/>
        <end position="210"/>
    </location>
</feature>
<dbReference type="PANTHER" id="PTHR30329">
    <property type="entry name" value="STATOR ELEMENT OF FLAGELLAR MOTOR COMPLEX"/>
    <property type="match status" value="1"/>
</dbReference>
<keyword evidence="3" id="KW-0998">Cell outer membrane</keyword>
<evidence type="ECO:0000256" key="4">
    <source>
        <dbReference type="PROSITE-ProRule" id="PRU00473"/>
    </source>
</evidence>
<sequence length="222" mass="23170">MKHKTFTVVALLPVLALTSCQTTNPYTGNTQTSKATSGAIIGGLVGAGLGSLTGSGSTDRRQKAMIGAGIGALGGGLIGNYMDKQEAELRAQLQGTGVGVSRNGNDLVLNMPGDITFATNSSTVNSSFTETLNSVAIVLAKYNRTLVNVVGHTDNVGARSYNYALSEKRARSVAGALQSRGVVSQRLLVTGRGPDQPITSNSTASGRQQNRRVTIQLEPYQR</sequence>
<keyword evidence="9" id="KW-1185">Reference proteome</keyword>
<dbReference type="SUPFAM" id="SSF103088">
    <property type="entry name" value="OmpA-like"/>
    <property type="match status" value="1"/>
</dbReference>
<dbReference type="GO" id="GO:0009279">
    <property type="term" value="C:cell outer membrane"/>
    <property type="evidence" value="ECO:0007669"/>
    <property type="project" value="UniProtKB-SubCell"/>
</dbReference>
<dbReference type="InterPro" id="IPR036737">
    <property type="entry name" value="OmpA-like_sf"/>
</dbReference>
<comment type="caution">
    <text evidence="8">The sequence shown here is derived from an EMBL/GenBank/DDBJ whole genome shotgun (WGS) entry which is preliminary data.</text>
</comment>
<dbReference type="Gene3D" id="3.30.1330.60">
    <property type="entry name" value="OmpA-like domain"/>
    <property type="match status" value="1"/>
</dbReference>
<feature type="domain" description="OmpA-like" evidence="7">
    <location>
        <begin position="104"/>
        <end position="221"/>
    </location>
</feature>
<evidence type="ECO:0000256" key="1">
    <source>
        <dbReference type="ARBA" id="ARBA00004442"/>
    </source>
</evidence>
<keyword evidence="2 4" id="KW-0472">Membrane</keyword>
<feature type="signal peptide" evidence="6">
    <location>
        <begin position="1"/>
        <end position="22"/>
    </location>
</feature>
<dbReference type="CDD" id="cd07185">
    <property type="entry name" value="OmpA_C-like"/>
    <property type="match status" value="1"/>
</dbReference>
<accession>A0AAE2SD39</accession>
<dbReference type="PRINTS" id="PR01021">
    <property type="entry name" value="OMPADOMAIN"/>
</dbReference>
<dbReference type="InterPro" id="IPR006664">
    <property type="entry name" value="OMP_bac"/>
</dbReference>
<comment type="subcellular location">
    <subcellularLocation>
        <location evidence="1">Cell outer membrane</location>
    </subcellularLocation>
</comment>
<dbReference type="Pfam" id="PF00691">
    <property type="entry name" value="OmpA"/>
    <property type="match status" value="1"/>
</dbReference>
<dbReference type="InterPro" id="IPR050330">
    <property type="entry name" value="Bact_OuterMem_StrucFunc"/>
</dbReference>
<dbReference type="InterPro" id="IPR039567">
    <property type="entry name" value="Gly-zipper"/>
</dbReference>